<dbReference type="EMBL" id="AFNH02001382">
    <property type="protein sequence ID" value="EZG43208.1"/>
    <property type="molecule type" value="Genomic_DNA"/>
</dbReference>
<dbReference type="VEuPathDB" id="CryptoDB:GNI_182680"/>
<dbReference type="RefSeq" id="XP_011133539.1">
    <property type="nucleotide sequence ID" value="XM_011135237.1"/>
</dbReference>
<gene>
    <name evidence="1" type="ORF">GNI_182680</name>
</gene>
<organism evidence="1 2">
    <name type="scientific">Gregarina niphandrodes</name>
    <name type="common">Septate eugregarine</name>
    <dbReference type="NCBI Taxonomy" id="110365"/>
    <lineage>
        <taxon>Eukaryota</taxon>
        <taxon>Sar</taxon>
        <taxon>Alveolata</taxon>
        <taxon>Apicomplexa</taxon>
        <taxon>Conoidasida</taxon>
        <taxon>Gregarinasina</taxon>
        <taxon>Eugregarinorida</taxon>
        <taxon>Gregarinidae</taxon>
        <taxon>Gregarina</taxon>
    </lineage>
</organism>
<name>A0A023AXJ7_GRENI</name>
<sequence length="512" mass="57739">MIVNISAAKRTEFGVLFATVFDLVPHRCMSLQGAWPRRWLAASEETPKALPKCVRVRMCANENLSLRLLLAVALQSVRLLRENSQLRLLSKDQIQFSAESFSPCVRLDDRHFLYQAPAPPATGPPPPPAAAAPDAVRVRQAQLALLDWANVGVCSTGPPEYTLQDHASALKQPMESWQALEEALLEAWAAEEPGWIGGPDSGYWGGVCRPMLDLDWRHHVSVVKPCWPQRSYACERCRSRQLDSFTGAVGHEVRPGQRCGEPEAPVAGWDRETCLVLWKREVVLANDAVKEEAKQQSRPDSPVSAVRLPAAACWMPWESRREHEPRYPLTRAEAKAVSRALTSAHARALRSAEAEAEATDDIRALTTTEAEGYEWLLKAMGERIAYHRLISLSNFIDNYRLSPVIFDSLKRQIRRALRRDGRKGLYVGCYEQVYLILDSAIDNTRPRPRGTFRKSIKTKLCVVLAPTCLQANSENVANERTREFFKQLRKDADADPEAHWRLYPDPRLFHPV</sequence>
<dbReference type="GeneID" id="22916111"/>
<comment type="caution">
    <text evidence="1">The sequence shown here is derived from an EMBL/GenBank/DDBJ whole genome shotgun (WGS) entry which is preliminary data.</text>
</comment>
<dbReference type="Proteomes" id="UP000019763">
    <property type="component" value="Unassembled WGS sequence"/>
</dbReference>
<protein>
    <submittedName>
        <fullName evidence="1">Uncharacterized protein</fullName>
    </submittedName>
</protein>
<reference evidence="1" key="1">
    <citation type="submission" date="2013-12" db="EMBL/GenBank/DDBJ databases">
        <authorList>
            <person name="Omoto C.K."/>
            <person name="Sibley D."/>
            <person name="Venepally P."/>
            <person name="Hadjithomas M."/>
            <person name="Karamycheva S."/>
            <person name="Brunk B."/>
            <person name="Roos D."/>
            <person name="Caler E."/>
            <person name="Lorenzi H."/>
        </authorList>
    </citation>
    <scope>NUCLEOTIDE SEQUENCE</scope>
</reference>
<proteinExistence type="predicted"/>
<accession>A0A023AXJ7</accession>
<keyword evidence="2" id="KW-1185">Reference proteome</keyword>
<dbReference type="AlphaFoldDB" id="A0A023AXJ7"/>
<evidence type="ECO:0000313" key="1">
    <source>
        <dbReference type="EMBL" id="EZG43208.1"/>
    </source>
</evidence>
<evidence type="ECO:0000313" key="2">
    <source>
        <dbReference type="Proteomes" id="UP000019763"/>
    </source>
</evidence>